<reference evidence="3" key="1">
    <citation type="submission" date="2020-01" db="EMBL/GenBank/DDBJ databases">
        <title>Genome sequence of Kobresia littledalei, the first chromosome-level genome in the family Cyperaceae.</title>
        <authorList>
            <person name="Qu G."/>
        </authorList>
    </citation>
    <scope>NUCLEOTIDE SEQUENCE</scope>
    <source>
        <strain evidence="3">C.B.Clarke</strain>
        <tissue evidence="3">Leaf</tissue>
    </source>
</reference>
<dbReference type="GO" id="GO:0016747">
    <property type="term" value="F:acyltransferase activity, transferring groups other than amino-acyl groups"/>
    <property type="evidence" value="ECO:0007669"/>
    <property type="project" value="UniProtKB-ARBA"/>
</dbReference>
<accession>A0A833RGR3</accession>
<dbReference type="InterPro" id="IPR023213">
    <property type="entry name" value="CAT-like_dom_sf"/>
</dbReference>
<sequence length="247" mass="27088">MKTLLLYPSTTVSSSFFYSFKSSLALTLPYFHLLAGDLTYLPVFDDVAIVCSDDSGVTVIEAESDLDICRLAGDPTHDVESFFQLMPNTSHEEMPMPILTVQYTKFSGGGVAVGISTHHTAMDAWGLWQFIDIWAKMSRDGIVPSGVAPIHGRAVIVYLCKEETKKERLIAFSPNQPKARSNRLQVYRADFGWGIPGLEALVSLSSDGEVVMSAGKEKDSVQITVGLKEDMEAFIHAFEGGLNSLKQ</sequence>
<name>A0A833RGR3_9POAL</name>
<evidence type="ECO:0000256" key="1">
    <source>
        <dbReference type="ARBA" id="ARBA00022679"/>
    </source>
</evidence>
<evidence type="ECO:0000313" key="3">
    <source>
        <dbReference type="EMBL" id="KAF3338806.1"/>
    </source>
</evidence>
<protein>
    <submittedName>
        <fullName evidence="3">Malonyl-coenzyme A:anthocyanin 3-O-glucoside-6''-O-malonyltransferase-like protein</fullName>
    </submittedName>
</protein>
<dbReference type="Proteomes" id="UP000623129">
    <property type="component" value="Unassembled WGS sequence"/>
</dbReference>
<dbReference type="Gene3D" id="3.30.559.10">
    <property type="entry name" value="Chloramphenicol acetyltransferase-like domain"/>
    <property type="match status" value="2"/>
</dbReference>
<dbReference type="EMBL" id="SWLB01000004">
    <property type="protein sequence ID" value="KAF3338806.1"/>
    <property type="molecule type" value="Genomic_DNA"/>
</dbReference>
<gene>
    <name evidence="3" type="ORF">FCM35_KLT16277</name>
</gene>
<dbReference type="Pfam" id="PF02458">
    <property type="entry name" value="Transferase"/>
    <property type="match status" value="1"/>
</dbReference>
<proteinExistence type="predicted"/>
<organism evidence="3 4">
    <name type="scientific">Carex littledalei</name>
    <dbReference type="NCBI Taxonomy" id="544730"/>
    <lineage>
        <taxon>Eukaryota</taxon>
        <taxon>Viridiplantae</taxon>
        <taxon>Streptophyta</taxon>
        <taxon>Embryophyta</taxon>
        <taxon>Tracheophyta</taxon>
        <taxon>Spermatophyta</taxon>
        <taxon>Magnoliopsida</taxon>
        <taxon>Liliopsida</taxon>
        <taxon>Poales</taxon>
        <taxon>Cyperaceae</taxon>
        <taxon>Cyperoideae</taxon>
        <taxon>Cariceae</taxon>
        <taxon>Carex</taxon>
        <taxon>Carex subgen. Euthyceras</taxon>
    </lineage>
</organism>
<comment type="caution">
    <text evidence="3">The sequence shown here is derived from an EMBL/GenBank/DDBJ whole genome shotgun (WGS) entry which is preliminary data.</text>
</comment>
<keyword evidence="1 3" id="KW-0808">Transferase</keyword>
<keyword evidence="2" id="KW-0012">Acyltransferase</keyword>
<dbReference type="AlphaFoldDB" id="A0A833RGR3"/>
<dbReference type="InterPro" id="IPR051504">
    <property type="entry name" value="Plant_metabolite_acyltrans"/>
</dbReference>
<keyword evidence="4" id="KW-1185">Reference proteome</keyword>
<evidence type="ECO:0000313" key="4">
    <source>
        <dbReference type="Proteomes" id="UP000623129"/>
    </source>
</evidence>
<dbReference type="OrthoDB" id="651721at2759"/>
<dbReference type="PANTHER" id="PTHR31625">
    <property type="match status" value="1"/>
</dbReference>
<evidence type="ECO:0000256" key="2">
    <source>
        <dbReference type="ARBA" id="ARBA00023315"/>
    </source>
</evidence>